<protein>
    <recommendedName>
        <fullName evidence="3">SRPBCC family protein</fullName>
    </recommendedName>
</protein>
<comment type="caution">
    <text evidence="1">The sequence shown here is derived from an EMBL/GenBank/DDBJ whole genome shotgun (WGS) entry which is preliminary data.</text>
</comment>
<dbReference type="EMBL" id="WHPC01000027">
    <property type="protein sequence ID" value="MPV37159.1"/>
    <property type="molecule type" value="Genomic_DNA"/>
</dbReference>
<dbReference type="RefSeq" id="WP_152195921.1">
    <property type="nucleotide sequence ID" value="NZ_VUKD01000004.1"/>
</dbReference>
<evidence type="ECO:0008006" key="3">
    <source>
        <dbReference type="Google" id="ProtNLM"/>
    </source>
</evidence>
<proteinExistence type="predicted"/>
<evidence type="ECO:0000313" key="2">
    <source>
        <dbReference type="Proteomes" id="UP000437709"/>
    </source>
</evidence>
<reference evidence="1 2" key="1">
    <citation type="submission" date="2019-10" db="EMBL/GenBank/DDBJ databases">
        <title>Georgenia wutianyii sp. nov. and Georgenia yuyongxinii sp. nov. isolated from plateau pika (Ochotona curzoniae) in the Qinghai-Tibet plateau of China.</title>
        <authorList>
            <person name="Tian Z."/>
        </authorList>
    </citation>
    <scope>NUCLEOTIDE SEQUENCE [LARGE SCALE GENOMIC DNA]</scope>
    <source>
        <strain evidence="1 2">JCM 19765</strain>
    </source>
</reference>
<dbReference type="OrthoDB" id="7063435at2"/>
<dbReference type="Gene3D" id="3.30.530.20">
    <property type="match status" value="1"/>
</dbReference>
<gene>
    <name evidence="1" type="ORF">GB881_08855</name>
</gene>
<organism evidence="1 2">
    <name type="scientific">Georgenia subflava</name>
    <dbReference type="NCBI Taxonomy" id="1622177"/>
    <lineage>
        <taxon>Bacteria</taxon>
        <taxon>Bacillati</taxon>
        <taxon>Actinomycetota</taxon>
        <taxon>Actinomycetes</taxon>
        <taxon>Micrococcales</taxon>
        <taxon>Bogoriellaceae</taxon>
        <taxon>Georgenia</taxon>
    </lineage>
</organism>
<sequence>MPQLESTFLSVLPVPPAVLWRHATTFTGINGEFFPLLRMTTPEGVSAIDPDSIVLGQRIFRSWLLLGGVLPVEYDDLVVVEIEPGRRFLERSSMLTSKVWEHERTVEDLGSGMSRLTDRVAFEPRVPWLGPLMAPVVGLLFRYRHRRLAARYRRHQFVGE</sequence>
<dbReference type="AlphaFoldDB" id="A0A6N7EGA9"/>
<dbReference type="Proteomes" id="UP000437709">
    <property type="component" value="Unassembled WGS sequence"/>
</dbReference>
<keyword evidence="2" id="KW-1185">Reference proteome</keyword>
<name>A0A6N7EGA9_9MICO</name>
<dbReference type="InterPro" id="IPR023393">
    <property type="entry name" value="START-like_dom_sf"/>
</dbReference>
<dbReference type="SUPFAM" id="SSF55961">
    <property type="entry name" value="Bet v1-like"/>
    <property type="match status" value="1"/>
</dbReference>
<evidence type="ECO:0000313" key="1">
    <source>
        <dbReference type="EMBL" id="MPV37159.1"/>
    </source>
</evidence>
<accession>A0A6N7EGA9</accession>